<dbReference type="InterPro" id="IPR036291">
    <property type="entry name" value="NAD(P)-bd_dom_sf"/>
</dbReference>
<reference evidence="4" key="1">
    <citation type="journal article" date="2019" name="Int. J. Syst. Evol. Microbiol.">
        <title>The Global Catalogue of Microorganisms (GCM) 10K type strain sequencing project: providing services to taxonomists for standard genome sequencing and annotation.</title>
        <authorList>
            <consortium name="The Broad Institute Genomics Platform"/>
            <consortium name="The Broad Institute Genome Sequencing Center for Infectious Disease"/>
            <person name="Wu L."/>
            <person name="Ma J."/>
        </authorList>
    </citation>
    <scope>NUCLEOTIDE SEQUENCE [LARGE SCALE GENOMIC DNA]</scope>
    <source>
        <strain evidence="4">CCM 7327</strain>
    </source>
</reference>
<comment type="caution">
    <text evidence="3">The sequence shown here is derived from an EMBL/GenBank/DDBJ whole genome shotgun (WGS) entry which is preliminary data.</text>
</comment>
<keyword evidence="4" id="KW-1185">Reference proteome</keyword>
<sequence>MICDICEGLPEGTPYPRTSRADLTETQRICEALGAEVVWKVGDAGDPALARELVALAERHFGGLDFLIANAALTIEGEIVDLSPEIFETVVRNNLLGVFNILSPALRSMRHAGRGRVIVVASGDARHAEPNAAPYVASKWGLIGLAKVAALEVAKAGITVNAILPGPVDTPMMSSEQRFRQVVPDKENPTRDDYLEARRDATPMGYAWVKPEDIAAGALFLLSDEARFVSGGTLSIDAADSANWT</sequence>
<dbReference type="PANTHER" id="PTHR24321">
    <property type="entry name" value="DEHYDROGENASES, SHORT CHAIN"/>
    <property type="match status" value="1"/>
</dbReference>
<dbReference type="PRINTS" id="PR00080">
    <property type="entry name" value="SDRFAMILY"/>
</dbReference>
<evidence type="ECO:0000313" key="3">
    <source>
        <dbReference type="EMBL" id="GFZ81309.1"/>
    </source>
</evidence>
<name>A0ABQ1EPT7_SPHSA</name>
<accession>A0ABQ1EPT7</accession>
<evidence type="ECO:0000256" key="2">
    <source>
        <dbReference type="ARBA" id="ARBA00023002"/>
    </source>
</evidence>
<dbReference type="Gene3D" id="3.40.50.720">
    <property type="entry name" value="NAD(P)-binding Rossmann-like Domain"/>
    <property type="match status" value="1"/>
</dbReference>
<dbReference type="PRINTS" id="PR00081">
    <property type="entry name" value="GDHRDH"/>
</dbReference>
<dbReference type="EMBL" id="BMDU01000001">
    <property type="protein sequence ID" value="GFZ81309.1"/>
    <property type="molecule type" value="Genomic_DNA"/>
</dbReference>
<dbReference type="PANTHER" id="PTHR24321:SF8">
    <property type="entry name" value="ESTRADIOL 17-BETA-DEHYDROGENASE 8-RELATED"/>
    <property type="match status" value="1"/>
</dbReference>
<dbReference type="Proteomes" id="UP000628109">
    <property type="component" value="Unassembled WGS sequence"/>
</dbReference>
<comment type="similarity">
    <text evidence="1">Belongs to the short-chain dehydrogenases/reductases (SDR) family.</text>
</comment>
<evidence type="ECO:0000313" key="4">
    <source>
        <dbReference type="Proteomes" id="UP000628109"/>
    </source>
</evidence>
<evidence type="ECO:0000256" key="1">
    <source>
        <dbReference type="ARBA" id="ARBA00006484"/>
    </source>
</evidence>
<organism evidence="3 4">
    <name type="scientific">Sphingobium fuliginis (strain ATCC 27551)</name>
    <dbReference type="NCBI Taxonomy" id="336203"/>
    <lineage>
        <taxon>Bacteria</taxon>
        <taxon>Pseudomonadati</taxon>
        <taxon>Pseudomonadota</taxon>
        <taxon>Alphaproteobacteria</taxon>
        <taxon>Sphingomonadales</taxon>
        <taxon>Sphingomonadaceae</taxon>
        <taxon>Sphingobium</taxon>
    </lineage>
</organism>
<dbReference type="InterPro" id="IPR020904">
    <property type="entry name" value="Sc_DH/Rdtase_CS"/>
</dbReference>
<dbReference type="CDD" id="cd05233">
    <property type="entry name" value="SDR_c"/>
    <property type="match status" value="1"/>
</dbReference>
<dbReference type="PROSITE" id="PS00061">
    <property type="entry name" value="ADH_SHORT"/>
    <property type="match status" value="1"/>
</dbReference>
<proteinExistence type="inferred from homology"/>
<protein>
    <submittedName>
        <fullName evidence="3">Short-chain dehydrogenase/reductase</fullName>
    </submittedName>
</protein>
<gene>
    <name evidence="3" type="ORF">GCM10019071_07730</name>
</gene>
<keyword evidence="2" id="KW-0560">Oxidoreductase</keyword>
<dbReference type="SUPFAM" id="SSF51735">
    <property type="entry name" value="NAD(P)-binding Rossmann-fold domains"/>
    <property type="match status" value="1"/>
</dbReference>
<dbReference type="Pfam" id="PF13561">
    <property type="entry name" value="adh_short_C2"/>
    <property type="match status" value="1"/>
</dbReference>
<dbReference type="InterPro" id="IPR002347">
    <property type="entry name" value="SDR_fam"/>
</dbReference>